<dbReference type="OrthoDB" id="9794954at2"/>
<dbReference type="NCBIfam" id="TIGR02175">
    <property type="entry name" value="PorC_KorC"/>
    <property type="match status" value="1"/>
</dbReference>
<dbReference type="InterPro" id="IPR017900">
    <property type="entry name" value="4Fe4S_Fe_S_CS"/>
</dbReference>
<proteinExistence type="predicted"/>
<keyword evidence="1" id="KW-0479">Metal-binding</keyword>
<sequence>MSILPHKNELGFYEIRLESIGGLGANLAGKMLAEAGVTGSGLNGSNFSSYGSEKKGSPVKSFVRFCDPQVEIRDHSPIEQPHVVGVFHEALYKTIDVISGLRSDGTVLVNTARNLADVAADLKMRQGTLAAIDALRIAVEEKTKVNTAMLGALFRICSFLDPDDMRRVIRKTFEKKLPHLVEPNLRTFDRGYNEVQFLDLGSSAELDGQIAFSRIQPVLGYKTQELGGILKVTANSVLKDLSGSRQGYLPEYKAEDCINCAACDTVCPDFCIVWEQKPDKRGNLQMFMKGIDYQYCKGCLKCVEACPTTALAAMLEEPQYAEQHRMPQVFPYLTVEGVRP</sequence>
<dbReference type="Pfam" id="PF12838">
    <property type="entry name" value="Fer4_7"/>
    <property type="match status" value="1"/>
</dbReference>
<dbReference type="GO" id="GO:0016625">
    <property type="term" value="F:oxidoreductase activity, acting on the aldehyde or oxo group of donors, iron-sulfur protein as acceptor"/>
    <property type="evidence" value="ECO:0007669"/>
    <property type="project" value="InterPro"/>
</dbReference>
<dbReference type="Proteomes" id="UP000272464">
    <property type="component" value="Unassembled WGS sequence"/>
</dbReference>
<evidence type="ECO:0000256" key="1">
    <source>
        <dbReference type="ARBA" id="ARBA00022723"/>
    </source>
</evidence>
<dbReference type="SUPFAM" id="SSF53323">
    <property type="entry name" value="Pyruvate-ferredoxin oxidoreductase, PFOR, domain III"/>
    <property type="match status" value="1"/>
</dbReference>
<dbReference type="Pfam" id="PF01558">
    <property type="entry name" value="POR"/>
    <property type="match status" value="1"/>
</dbReference>
<keyword evidence="3" id="KW-0408">Iron</keyword>
<organism evidence="6 7">
    <name type="scientific">Paenibacillus zeisoli</name>
    <dbReference type="NCBI Taxonomy" id="2496267"/>
    <lineage>
        <taxon>Bacteria</taxon>
        <taxon>Bacillati</taxon>
        <taxon>Bacillota</taxon>
        <taxon>Bacilli</taxon>
        <taxon>Bacillales</taxon>
        <taxon>Paenibacillaceae</taxon>
        <taxon>Paenibacillus</taxon>
    </lineage>
</organism>
<name>A0A433X8T4_9BACL</name>
<dbReference type="InterPro" id="IPR019752">
    <property type="entry name" value="Pyrv/ketoisovalerate_OxRed_cat"/>
</dbReference>
<feature type="domain" description="4Fe-4S ferredoxin-type" evidence="5">
    <location>
        <begin position="286"/>
        <end position="317"/>
    </location>
</feature>
<dbReference type="InterPro" id="IPR011894">
    <property type="entry name" value="PorC_KorC"/>
</dbReference>
<dbReference type="InterPro" id="IPR017896">
    <property type="entry name" value="4Fe4S_Fe-S-bd"/>
</dbReference>
<protein>
    <submittedName>
        <fullName evidence="6">4Fe-4S dicluster domain-containing protein</fullName>
    </submittedName>
</protein>
<evidence type="ECO:0000256" key="3">
    <source>
        <dbReference type="ARBA" id="ARBA00023004"/>
    </source>
</evidence>
<dbReference type="AlphaFoldDB" id="A0A433X8T4"/>
<evidence type="ECO:0000259" key="5">
    <source>
        <dbReference type="PROSITE" id="PS51379"/>
    </source>
</evidence>
<keyword evidence="2" id="KW-0560">Oxidoreductase</keyword>
<dbReference type="Gene3D" id="3.30.70.3270">
    <property type="match status" value="1"/>
</dbReference>
<comment type="caution">
    <text evidence="6">The sequence shown here is derived from an EMBL/GenBank/DDBJ whole genome shotgun (WGS) entry which is preliminary data.</text>
</comment>
<gene>
    <name evidence="6" type="ORF">EJP77_11700</name>
</gene>
<dbReference type="GO" id="GO:0046872">
    <property type="term" value="F:metal ion binding"/>
    <property type="evidence" value="ECO:0007669"/>
    <property type="project" value="UniProtKB-KW"/>
</dbReference>
<dbReference type="RefSeq" id="WP_127199427.1">
    <property type="nucleotide sequence ID" value="NZ_RZNX01000004.1"/>
</dbReference>
<evidence type="ECO:0000313" key="7">
    <source>
        <dbReference type="Proteomes" id="UP000272464"/>
    </source>
</evidence>
<reference evidence="6 7" key="1">
    <citation type="submission" date="2018-12" db="EMBL/GenBank/DDBJ databases">
        <authorList>
            <person name="Sun L."/>
            <person name="Chen Z."/>
        </authorList>
    </citation>
    <scope>NUCLEOTIDE SEQUENCE [LARGE SCALE GENOMIC DNA]</scope>
    <source>
        <strain evidence="6 7">3-5-3</strain>
    </source>
</reference>
<dbReference type="GO" id="GO:0051536">
    <property type="term" value="F:iron-sulfur cluster binding"/>
    <property type="evidence" value="ECO:0007669"/>
    <property type="project" value="UniProtKB-KW"/>
</dbReference>
<dbReference type="EMBL" id="RZNX01000004">
    <property type="protein sequence ID" value="RUT30495.1"/>
    <property type="molecule type" value="Genomic_DNA"/>
</dbReference>
<keyword evidence="4" id="KW-0411">Iron-sulfur</keyword>
<feature type="domain" description="4Fe-4S ferredoxin-type" evidence="5">
    <location>
        <begin position="248"/>
        <end position="277"/>
    </location>
</feature>
<dbReference type="InterPro" id="IPR002869">
    <property type="entry name" value="Pyrv_flavodox_OxRed_cen"/>
</dbReference>
<dbReference type="InterPro" id="IPR051626">
    <property type="entry name" value="Oxidoreductase_gamma_subunit"/>
</dbReference>
<dbReference type="Gene3D" id="3.40.920.10">
    <property type="entry name" value="Pyruvate-ferredoxin oxidoreductase, PFOR, domain III"/>
    <property type="match status" value="1"/>
</dbReference>
<evidence type="ECO:0000313" key="6">
    <source>
        <dbReference type="EMBL" id="RUT30495.1"/>
    </source>
</evidence>
<evidence type="ECO:0000256" key="4">
    <source>
        <dbReference type="ARBA" id="ARBA00023014"/>
    </source>
</evidence>
<evidence type="ECO:0000256" key="2">
    <source>
        <dbReference type="ARBA" id="ARBA00023002"/>
    </source>
</evidence>
<accession>A0A433X8T4</accession>
<dbReference type="SUPFAM" id="SSF54862">
    <property type="entry name" value="4Fe-4S ferredoxins"/>
    <property type="match status" value="1"/>
</dbReference>
<dbReference type="PROSITE" id="PS51379">
    <property type="entry name" value="4FE4S_FER_2"/>
    <property type="match status" value="2"/>
</dbReference>
<dbReference type="PANTHER" id="PTHR43366">
    <property type="entry name" value="PYRUVATE SYNTHASE SUBUNIT PORC"/>
    <property type="match status" value="1"/>
</dbReference>
<dbReference type="PANTHER" id="PTHR43366:SF1">
    <property type="entry name" value="PYRUVATE SYNTHASE SUBUNIT PORC"/>
    <property type="match status" value="1"/>
</dbReference>
<keyword evidence="7" id="KW-1185">Reference proteome</keyword>
<dbReference type="PROSITE" id="PS00198">
    <property type="entry name" value="4FE4S_FER_1"/>
    <property type="match status" value="1"/>
</dbReference>